<evidence type="ECO:0000313" key="1">
    <source>
        <dbReference type="EMBL" id="MPD04389.1"/>
    </source>
</evidence>
<organism evidence="1 2">
    <name type="scientific">Portunus trituberculatus</name>
    <name type="common">Swimming crab</name>
    <name type="synonym">Neptunus trituberculatus</name>
    <dbReference type="NCBI Taxonomy" id="210409"/>
    <lineage>
        <taxon>Eukaryota</taxon>
        <taxon>Metazoa</taxon>
        <taxon>Ecdysozoa</taxon>
        <taxon>Arthropoda</taxon>
        <taxon>Crustacea</taxon>
        <taxon>Multicrustacea</taxon>
        <taxon>Malacostraca</taxon>
        <taxon>Eumalacostraca</taxon>
        <taxon>Eucarida</taxon>
        <taxon>Decapoda</taxon>
        <taxon>Pleocyemata</taxon>
        <taxon>Brachyura</taxon>
        <taxon>Eubrachyura</taxon>
        <taxon>Portunoidea</taxon>
        <taxon>Portunidae</taxon>
        <taxon>Portuninae</taxon>
        <taxon>Portunus</taxon>
    </lineage>
</organism>
<name>A0A5B7KH07_PORTR</name>
<dbReference type="AlphaFoldDB" id="A0A5B7KH07"/>
<comment type="caution">
    <text evidence="1">The sequence shown here is derived from an EMBL/GenBank/DDBJ whole genome shotgun (WGS) entry which is preliminary data.</text>
</comment>
<keyword evidence="2" id="KW-1185">Reference proteome</keyword>
<proteinExistence type="predicted"/>
<accession>A0A5B7KH07</accession>
<dbReference type="EMBL" id="VSRR010140852">
    <property type="protein sequence ID" value="MPD04389.1"/>
    <property type="molecule type" value="Genomic_DNA"/>
</dbReference>
<evidence type="ECO:0000313" key="2">
    <source>
        <dbReference type="Proteomes" id="UP000324222"/>
    </source>
</evidence>
<gene>
    <name evidence="1" type="ORF">E2C01_100074</name>
</gene>
<protein>
    <submittedName>
        <fullName evidence="1">Uncharacterized protein</fullName>
    </submittedName>
</protein>
<dbReference type="Proteomes" id="UP000324222">
    <property type="component" value="Unassembled WGS sequence"/>
</dbReference>
<sequence length="63" mass="7203">MSEHKCPKLHKVYRGERLLSLDGAEWPGTERAARQLPRGFCSPFCLFDRRIASGRDLAERAES</sequence>
<reference evidence="1 2" key="1">
    <citation type="submission" date="2019-05" db="EMBL/GenBank/DDBJ databases">
        <title>Another draft genome of Portunus trituberculatus and its Hox gene families provides insights of decapod evolution.</title>
        <authorList>
            <person name="Jeong J.-H."/>
            <person name="Song I."/>
            <person name="Kim S."/>
            <person name="Choi T."/>
            <person name="Kim D."/>
            <person name="Ryu S."/>
            <person name="Kim W."/>
        </authorList>
    </citation>
    <scope>NUCLEOTIDE SEQUENCE [LARGE SCALE GENOMIC DNA]</scope>
    <source>
        <tissue evidence="1">Muscle</tissue>
    </source>
</reference>